<evidence type="ECO:0000313" key="1">
    <source>
        <dbReference type="EMBL" id="QDL34654.1"/>
    </source>
</evidence>
<dbReference type="Proteomes" id="UP000317572">
    <property type="component" value="Chromosome"/>
</dbReference>
<dbReference type="AlphaFoldDB" id="A0A515D2L4"/>
<dbReference type="RefSeq" id="WP_142816198.1">
    <property type="nucleotide sequence ID" value="NZ_CP033893.1"/>
</dbReference>
<evidence type="ECO:0000313" key="2">
    <source>
        <dbReference type="Proteomes" id="UP000317572"/>
    </source>
</evidence>
<sequence length="106" mass="12304">MSENLKIRSISPAVPGWWAKFTENDADRTEWYSPVAAWALCDVKYNKQKDTSEHVLPVLTSEFGMTPHHPDEGYCELLYLPNHEFVFSGETYCYSWRMVPKKEAAE</sequence>
<organism evidence="1 2">
    <name type="scientific">Serratia liquefaciens</name>
    <dbReference type="NCBI Taxonomy" id="614"/>
    <lineage>
        <taxon>Bacteria</taxon>
        <taxon>Pseudomonadati</taxon>
        <taxon>Pseudomonadota</taxon>
        <taxon>Gammaproteobacteria</taxon>
        <taxon>Enterobacterales</taxon>
        <taxon>Yersiniaceae</taxon>
        <taxon>Serratia</taxon>
    </lineage>
</organism>
<proteinExistence type="predicted"/>
<accession>A0A515D2L4</accession>
<reference evidence="1 2" key="1">
    <citation type="submission" date="2018-11" db="EMBL/GenBank/DDBJ databases">
        <title>The first complete genome of Serratia liquefaciens isolated from metalophyte plant revel distinctness adaptive mechanisms in an extreme habitat.</title>
        <authorList>
            <person name="Caneschi W.L."/>
            <person name="Sanchez A.B."/>
            <person name="Felestrino E.B."/>
            <person name="Assis R.A.B."/>
            <person name="Lemes C.G.C."/>
            <person name="Cordeiro I.F."/>
            <person name="Fonseca N.P."/>
            <person name="Villa M."/>
            <person name="Vieira I.T."/>
            <person name="Moraes L.A."/>
            <person name="Kamino L.H.Y."/>
            <person name="do Carmo F."/>
            <person name="Garcia C.M."/>
            <person name="Almeida N.F."/>
            <person name="Silva R.S."/>
            <person name="Ferro J.A."/>
            <person name="Ferro M.I.T."/>
            <person name="Varani A.M."/>
            <person name="Ferreira R.M."/>
            <person name="dos Santos V.L."/>
            <person name="Silva U.C."/>
            <person name="Setubal J.C."/>
            <person name="Moreira L.M."/>
        </authorList>
    </citation>
    <scope>NUCLEOTIDE SEQUENCE [LARGE SCALE GENOMIC DNA]</scope>
    <source>
        <strain evidence="1 2">FG3</strain>
    </source>
</reference>
<gene>
    <name evidence="1" type="ORF">EGO53_24055</name>
</gene>
<protein>
    <submittedName>
        <fullName evidence="1">Uncharacterized protein</fullName>
    </submittedName>
</protein>
<dbReference type="EMBL" id="CP033893">
    <property type="protein sequence ID" value="QDL34654.1"/>
    <property type="molecule type" value="Genomic_DNA"/>
</dbReference>
<name>A0A515D2L4_SERLI</name>